<proteinExistence type="predicted"/>
<dbReference type="Proteomes" id="UP000003254">
    <property type="component" value="Unassembled WGS sequence"/>
</dbReference>
<dbReference type="HOGENOM" id="CLU_3204895_0_0_9"/>
<keyword evidence="2" id="KW-1185">Reference proteome</keyword>
<reference evidence="1 2" key="2">
    <citation type="submission" date="2008-08" db="EMBL/GenBank/DDBJ databases">
        <authorList>
            <person name="Fulton L."/>
            <person name="Clifton S."/>
            <person name="Fulton B."/>
            <person name="Xu J."/>
            <person name="Minx P."/>
            <person name="Pepin K.H."/>
            <person name="Johnson M."/>
            <person name="Bhonagiri V."/>
            <person name="Nash W.E."/>
            <person name="Mardis E.R."/>
            <person name="Wilson R.K."/>
        </authorList>
    </citation>
    <scope>NUCLEOTIDE SEQUENCE [LARGE SCALE GENOMIC DNA]</scope>
    <source>
        <strain evidence="1 2">ATCC 29176</strain>
    </source>
</reference>
<dbReference type="EMBL" id="ABOU02000036">
    <property type="protein sequence ID" value="EDY32568.1"/>
    <property type="molecule type" value="Genomic_DNA"/>
</dbReference>
<evidence type="ECO:0000313" key="1">
    <source>
        <dbReference type="EMBL" id="EDY32568.1"/>
    </source>
</evidence>
<evidence type="ECO:0000313" key="2">
    <source>
        <dbReference type="Proteomes" id="UP000003254"/>
    </source>
</evidence>
<reference evidence="1 2" key="1">
    <citation type="submission" date="2008-08" db="EMBL/GenBank/DDBJ databases">
        <title>Draft genome sequence of Ruminococcus lactaris ATCC 29176.</title>
        <authorList>
            <person name="Sudarsanam P."/>
            <person name="Ley R."/>
            <person name="Guruge J."/>
            <person name="Turnbaugh P.J."/>
            <person name="Mahowald M."/>
            <person name="Liep D."/>
            <person name="Gordon J."/>
        </authorList>
    </citation>
    <scope>NUCLEOTIDE SEQUENCE [LARGE SCALE GENOMIC DNA]</scope>
    <source>
        <strain evidence="1 2">ATCC 29176</strain>
    </source>
</reference>
<accession>B5CQC1</accession>
<protein>
    <submittedName>
        <fullName evidence="1">Uncharacterized protein</fullName>
    </submittedName>
</protein>
<dbReference type="AlphaFoldDB" id="B5CQC1"/>
<comment type="caution">
    <text evidence="1">The sequence shown here is derived from an EMBL/GenBank/DDBJ whole genome shotgun (WGS) entry which is preliminary data.</text>
</comment>
<organism evidence="1 2">
    <name type="scientific">[Ruminococcus] lactaris ATCC 29176</name>
    <dbReference type="NCBI Taxonomy" id="471875"/>
    <lineage>
        <taxon>Bacteria</taxon>
        <taxon>Bacillati</taxon>
        <taxon>Bacillota</taxon>
        <taxon>Clostridia</taxon>
        <taxon>Lachnospirales</taxon>
        <taxon>Lachnospiraceae</taxon>
        <taxon>Mediterraneibacter</taxon>
    </lineage>
</organism>
<name>B5CQC1_9FIRM</name>
<dbReference type="PROSITE" id="PS51257">
    <property type="entry name" value="PROKAR_LIPOPROTEIN"/>
    <property type="match status" value="1"/>
</dbReference>
<gene>
    <name evidence="1" type="ORF">RUMLAC_01666</name>
</gene>
<sequence>MILKKGVLEMRKRGKVFVLTGSIVAMLITGTGCSKKNTGIKNPVDEDGNMTGSK</sequence>